<evidence type="ECO:0000313" key="1">
    <source>
        <dbReference type="EMBL" id="EFP87382.1"/>
    </source>
</evidence>
<dbReference type="RefSeq" id="XP_003331801.1">
    <property type="nucleotide sequence ID" value="XM_003331753.1"/>
</dbReference>
<evidence type="ECO:0000313" key="2">
    <source>
        <dbReference type="Proteomes" id="UP000008783"/>
    </source>
</evidence>
<dbReference type="InParanoid" id="E3KSZ6"/>
<dbReference type="Proteomes" id="UP000008783">
    <property type="component" value="Unassembled WGS sequence"/>
</dbReference>
<gene>
    <name evidence="1" type="ORF">PGTG_13610</name>
</gene>
<dbReference type="VEuPathDB" id="FungiDB:PGTG_13610"/>
<dbReference type="GeneID" id="10537950"/>
<keyword evidence="2" id="KW-1185">Reference proteome</keyword>
<name>E3KSZ6_PUCGT</name>
<reference evidence="2" key="2">
    <citation type="journal article" date="2011" name="Proc. Natl. Acad. Sci. U.S.A.">
        <title>Obligate biotrophy features unraveled by the genomic analysis of rust fungi.</title>
        <authorList>
            <person name="Duplessis S."/>
            <person name="Cuomo C.A."/>
            <person name="Lin Y.-C."/>
            <person name="Aerts A."/>
            <person name="Tisserant E."/>
            <person name="Veneault-Fourrey C."/>
            <person name="Joly D.L."/>
            <person name="Hacquard S."/>
            <person name="Amselem J."/>
            <person name="Cantarel B.L."/>
            <person name="Chiu R."/>
            <person name="Coutinho P.M."/>
            <person name="Feau N."/>
            <person name="Field M."/>
            <person name="Frey P."/>
            <person name="Gelhaye E."/>
            <person name="Goldberg J."/>
            <person name="Grabherr M.G."/>
            <person name="Kodira C.D."/>
            <person name="Kohler A."/>
            <person name="Kuees U."/>
            <person name="Lindquist E.A."/>
            <person name="Lucas S.M."/>
            <person name="Mago R."/>
            <person name="Mauceli E."/>
            <person name="Morin E."/>
            <person name="Murat C."/>
            <person name="Pangilinan J.L."/>
            <person name="Park R."/>
            <person name="Pearson M."/>
            <person name="Quesneville H."/>
            <person name="Rouhier N."/>
            <person name="Sakthikumar S."/>
            <person name="Salamov A.A."/>
            <person name="Schmutz J."/>
            <person name="Selles B."/>
            <person name="Shapiro H."/>
            <person name="Tanguay P."/>
            <person name="Tuskan G.A."/>
            <person name="Henrissat B."/>
            <person name="Van de Peer Y."/>
            <person name="Rouze P."/>
            <person name="Ellis J.G."/>
            <person name="Dodds P.N."/>
            <person name="Schein J.E."/>
            <person name="Zhong S."/>
            <person name="Hamelin R.C."/>
            <person name="Grigoriev I.V."/>
            <person name="Szabo L.J."/>
            <person name="Martin F."/>
        </authorList>
    </citation>
    <scope>NUCLEOTIDE SEQUENCE [LARGE SCALE GENOMIC DNA]</scope>
    <source>
        <strain evidence="2">CRL 75-36-700-3 / race SCCL</strain>
    </source>
</reference>
<reference key="1">
    <citation type="submission" date="2007-01" db="EMBL/GenBank/DDBJ databases">
        <title>The Genome Sequence of Puccinia graminis f. sp. tritici Strain CRL 75-36-700-3.</title>
        <authorList>
            <consortium name="The Broad Institute Genome Sequencing Platform"/>
            <person name="Birren B."/>
            <person name="Lander E."/>
            <person name="Galagan J."/>
            <person name="Nusbaum C."/>
            <person name="Devon K."/>
            <person name="Cuomo C."/>
            <person name="Jaffe D."/>
            <person name="Butler J."/>
            <person name="Alvarez P."/>
            <person name="Gnerre S."/>
            <person name="Grabherr M."/>
            <person name="Mauceli E."/>
            <person name="Brockman W."/>
            <person name="Young S."/>
            <person name="LaButti K."/>
            <person name="Sykes S."/>
            <person name="DeCaprio D."/>
            <person name="Crawford M."/>
            <person name="Koehrsen M."/>
            <person name="Engels R."/>
            <person name="Montgomery P."/>
            <person name="Pearson M."/>
            <person name="Howarth C."/>
            <person name="Larson L."/>
            <person name="White J."/>
            <person name="Zeng Q."/>
            <person name="Kodira C."/>
            <person name="Yandava C."/>
            <person name="Alvarado L."/>
            <person name="O'Leary S."/>
            <person name="Szabo L."/>
            <person name="Dean R."/>
            <person name="Schein J."/>
        </authorList>
    </citation>
    <scope>NUCLEOTIDE SEQUENCE</scope>
    <source>
        <strain>CRL 75-36-700-3</strain>
    </source>
</reference>
<organism evidence="1 2">
    <name type="scientific">Puccinia graminis f. sp. tritici (strain CRL 75-36-700-3 / race SCCL)</name>
    <name type="common">Black stem rust fungus</name>
    <dbReference type="NCBI Taxonomy" id="418459"/>
    <lineage>
        <taxon>Eukaryota</taxon>
        <taxon>Fungi</taxon>
        <taxon>Dikarya</taxon>
        <taxon>Basidiomycota</taxon>
        <taxon>Pucciniomycotina</taxon>
        <taxon>Pucciniomycetes</taxon>
        <taxon>Pucciniales</taxon>
        <taxon>Pucciniaceae</taxon>
        <taxon>Puccinia</taxon>
    </lineage>
</organism>
<proteinExistence type="predicted"/>
<sequence length="143" mass="16027">MKNRVEEYIRRRLIRTKKVKFASQVALVIRLESLELDRTGEMIALGGVRRAREDSGSGAHVVVAAARSISNRANSHGATCSGIIINLYGSSESDKDPKINKKFKEPVQEKSGWGYVLDAQDDRIVEWYVLKLQVHLEYALKAG</sequence>
<protein>
    <submittedName>
        <fullName evidence="1">Uncharacterized protein</fullName>
    </submittedName>
</protein>
<dbReference type="AlphaFoldDB" id="E3KSZ6"/>
<dbReference type="EMBL" id="DS178306">
    <property type="protein sequence ID" value="EFP87382.1"/>
    <property type="molecule type" value="Genomic_DNA"/>
</dbReference>
<dbReference type="HOGENOM" id="CLU_1807172_0_0_1"/>
<dbReference type="KEGG" id="pgr:PGTG_13610"/>
<accession>E3KSZ6</accession>